<reference evidence="1" key="1">
    <citation type="submission" date="2019-05" db="EMBL/GenBank/DDBJ databases">
        <title>Revised genome assembly of Burkholderiaceae (previously Ralstonia) sp. PBA.</title>
        <authorList>
            <person name="Gan H.M."/>
        </authorList>
    </citation>
    <scope>NUCLEOTIDE SEQUENCE</scope>
    <source>
        <strain evidence="1">PBA</strain>
    </source>
</reference>
<comment type="caution">
    <text evidence="1">The sequence shown here is derived from an EMBL/GenBank/DDBJ whole genome shotgun (WGS) entry which is preliminary data.</text>
</comment>
<organism evidence="1 2">
    <name type="scientific">Imbroritus primus</name>
    <dbReference type="NCBI Taxonomy" id="3058603"/>
    <lineage>
        <taxon>Bacteria</taxon>
        <taxon>Pseudomonadati</taxon>
        <taxon>Pseudomonadota</taxon>
        <taxon>Betaproteobacteria</taxon>
        <taxon>Burkholderiales</taxon>
        <taxon>Burkholderiaceae</taxon>
        <taxon>Imbroritus</taxon>
    </lineage>
</organism>
<keyword evidence="1" id="KW-0969">Cilium</keyword>
<proteinExistence type="predicted"/>
<keyword evidence="1" id="KW-0966">Cell projection</keyword>
<accession>A0ACD3SXE0</accession>
<dbReference type="EMBL" id="AKCV02000004">
    <property type="protein sequence ID" value="TMS59768.1"/>
    <property type="molecule type" value="Genomic_DNA"/>
</dbReference>
<dbReference type="Proteomes" id="UP000004277">
    <property type="component" value="Unassembled WGS sequence"/>
</dbReference>
<sequence>MPVLFRTALSSLSPLLACLLAWPASHAWANQPAQADAARLQAQVRSQVEARLPAGQAGQARIEVGALDMRTVGPNCTQLDVLLPPPERLRGRVQVGLRCDAPQQWATWVPVTIAVSVSYWVAARALPVGTVIEAADLLQRTGDEAALPRGAVQHADEAVGRVLMSRVPEGAPLTLHSLRQQVAVQAGQTVKLVVEGGSFQISSDGRALNQALQGQVAQVRTANGAVVRGIAGAGGVVRVQY</sequence>
<protein>
    <submittedName>
        <fullName evidence="1">Flagellar basal body P-ring formation protein FlgA</fullName>
    </submittedName>
</protein>
<keyword evidence="2" id="KW-1185">Reference proteome</keyword>
<keyword evidence="1" id="KW-0282">Flagellum</keyword>
<evidence type="ECO:0000313" key="2">
    <source>
        <dbReference type="Proteomes" id="UP000004277"/>
    </source>
</evidence>
<gene>
    <name evidence="1" type="primary">flgA</name>
    <name evidence="1" type="ORF">MW7_001070</name>
</gene>
<evidence type="ECO:0000313" key="1">
    <source>
        <dbReference type="EMBL" id="TMS59768.1"/>
    </source>
</evidence>
<name>A0ACD3SXE0_9BURK</name>